<evidence type="ECO:0000313" key="2">
    <source>
        <dbReference type="EMBL" id="ABY28029.1"/>
    </source>
</evidence>
<dbReference type="EMBL" id="EU304328">
    <property type="protein sequence ID" value="ABY28029.1"/>
    <property type="molecule type" value="Genomic_DNA"/>
</dbReference>
<keyword evidence="1" id="KW-1133">Transmembrane helix</keyword>
<dbReference type="OrthoDB" id="24256at10239"/>
<name>A9YWE6_9PHYC</name>
<proteinExistence type="predicted"/>
<evidence type="ECO:0000256" key="1">
    <source>
        <dbReference type="SAM" id="Phobius"/>
    </source>
</evidence>
<protein>
    <submittedName>
        <fullName evidence="2">Uncharacterized protein</fullName>
    </submittedName>
</protein>
<sequence>MSLDQETLRPVIIAMALYLAINILVPRILKKPTGIKPIDDLVMTMIAQQDTLMNGTILIGLVVLGTNYIQEEFM</sequence>
<dbReference type="RefSeq" id="YP_001648325.1">
    <property type="nucleotide sequence ID" value="NC_010191.2"/>
</dbReference>
<dbReference type="KEGG" id="vg:5845624"/>
<reference evidence="2 3" key="1">
    <citation type="journal article" date="2008" name="PLoS ONE">
        <title>Life-cycle and genome of OtV5, a large DNA virus of the pelagic marine unicellular green alga Ostreococcus tauri.</title>
        <authorList>
            <person name="Derelle E."/>
            <person name="Ferraz C."/>
            <person name="Escande M.L."/>
            <person name="Eychenie S."/>
            <person name="Cooke R."/>
            <person name="Piganeau G."/>
            <person name="Desdevises Y."/>
            <person name="Bellec L."/>
            <person name="Moreau H."/>
            <person name="Grimsley N."/>
        </authorList>
    </citation>
    <scope>NUCLEOTIDE SEQUENCE [LARGE SCALE GENOMIC DNA]</scope>
    <source>
        <strain evidence="2 3">OtV5</strain>
    </source>
</reference>
<feature type="transmembrane region" description="Helical" evidence="1">
    <location>
        <begin position="51"/>
        <end position="69"/>
    </location>
</feature>
<dbReference type="Proteomes" id="UP000203890">
    <property type="component" value="Segment"/>
</dbReference>
<keyword evidence="1" id="KW-0812">Transmembrane</keyword>
<feature type="transmembrane region" description="Helical" evidence="1">
    <location>
        <begin position="12"/>
        <end position="30"/>
    </location>
</feature>
<accession>A9YWE6</accession>
<organism evidence="2 3">
    <name type="scientific">Ostreococcus tauri virus OtV5</name>
    <dbReference type="NCBI Taxonomy" id="1785753"/>
    <lineage>
        <taxon>Viruses</taxon>
        <taxon>Varidnaviria</taxon>
        <taxon>Bamfordvirae</taxon>
        <taxon>Nucleocytoviricota</taxon>
        <taxon>Megaviricetes</taxon>
        <taxon>Algavirales</taxon>
        <taxon>Phycodnaviridae</taxon>
        <taxon>Prasinovirus</taxon>
        <taxon>Prasinovirus ostreotauri</taxon>
    </lineage>
</organism>
<keyword evidence="1" id="KW-0472">Membrane</keyword>
<dbReference type="GeneID" id="5845624"/>
<gene>
    <name evidence="2" type="ORF">OtV5_228</name>
</gene>
<keyword evidence="3" id="KW-1185">Reference proteome</keyword>
<evidence type="ECO:0000313" key="3">
    <source>
        <dbReference type="Proteomes" id="UP000203890"/>
    </source>
</evidence>